<feature type="compositionally biased region" description="Basic residues" evidence="2">
    <location>
        <begin position="16"/>
        <end position="26"/>
    </location>
</feature>
<feature type="compositionally biased region" description="Basic and acidic residues" evidence="2">
    <location>
        <begin position="109"/>
        <end position="128"/>
    </location>
</feature>
<keyword evidence="5" id="KW-1185">Reference proteome</keyword>
<dbReference type="Pfam" id="PF00076">
    <property type="entry name" value="RRM_1"/>
    <property type="match status" value="1"/>
</dbReference>
<dbReference type="EMBL" id="CAIIXF020000009">
    <property type="protein sequence ID" value="CAH1795442.1"/>
    <property type="molecule type" value="Genomic_DNA"/>
</dbReference>
<dbReference type="Gene3D" id="3.30.70.330">
    <property type="match status" value="2"/>
</dbReference>
<comment type="caution">
    <text evidence="4">The sequence shown here is derived from an EMBL/GenBank/DDBJ whole genome shotgun (WGS) entry which is preliminary data.</text>
</comment>
<feature type="domain" description="RRM" evidence="3">
    <location>
        <begin position="303"/>
        <end position="378"/>
    </location>
</feature>
<feature type="compositionally biased region" description="Basic residues" evidence="2">
    <location>
        <begin position="129"/>
        <end position="142"/>
    </location>
</feature>
<feature type="region of interest" description="Disordered" evidence="2">
    <location>
        <begin position="382"/>
        <end position="433"/>
    </location>
</feature>
<dbReference type="PANTHER" id="PTHR15241:SF304">
    <property type="entry name" value="RRM DOMAIN-CONTAINING PROTEIN"/>
    <property type="match status" value="1"/>
</dbReference>
<dbReference type="AlphaFoldDB" id="A0A8S4PM78"/>
<name>A0A8S4PM78_OWEFU</name>
<gene>
    <name evidence="4" type="ORF">OFUS_LOCUS19979</name>
</gene>
<dbReference type="InterPro" id="IPR035979">
    <property type="entry name" value="RBD_domain_sf"/>
</dbReference>
<dbReference type="GO" id="GO:0003723">
    <property type="term" value="F:RNA binding"/>
    <property type="evidence" value="ECO:0007669"/>
    <property type="project" value="UniProtKB-UniRule"/>
</dbReference>
<dbReference type="SUPFAM" id="SSF54928">
    <property type="entry name" value="RNA-binding domain, RBD"/>
    <property type="match status" value="2"/>
</dbReference>
<evidence type="ECO:0000313" key="5">
    <source>
        <dbReference type="Proteomes" id="UP000749559"/>
    </source>
</evidence>
<dbReference type="Proteomes" id="UP000749559">
    <property type="component" value="Unassembled WGS sequence"/>
</dbReference>
<accession>A0A8S4PM78</accession>
<protein>
    <recommendedName>
        <fullName evidence="3">RRM domain-containing protein</fullName>
    </recommendedName>
</protein>
<evidence type="ECO:0000256" key="1">
    <source>
        <dbReference type="PROSITE-ProRule" id="PRU00176"/>
    </source>
</evidence>
<feature type="compositionally biased region" description="Basic residues" evidence="2">
    <location>
        <begin position="407"/>
        <end position="422"/>
    </location>
</feature>
<dbReference type="CDD" id="cd00590">
    <property type="entry name" value="RRM_SF"/>
    <property type="match status" value="1"/>
</dbReference>
<keyword evidence="1" id="KW-0694">RNA-binding</keyword>
<sequence length="433" mass="48690">MAPKSAKKFQTPQPTKKAKKSAKKTPKSAPAVSKKSKLIEVKPFDDSDDESLEQNGIGAVDMDFEGDSSNDEGESSGDEGDAIDSDMLASDEDSDMEEFITPPTKKVKTKGDKKIKQTPQKDEMEVKSKKEKKQKTPKAAKTPKKDAETPKVEKSVKKKEKNSKQNSSQEMDESQDSGVGSQDALKQDNVRQADQEKKMLFLKSLPRHTTEEDVRQLIKDPVVIRVKWGGRGKEHQQFVRWVHLEFKSEAMADKHHNLLKGKLLKGKPLLVDYVGSKSEKPKMPQQSTNKSQAQEKSKELDLTRLYISGFGQNCSAEDIKQNFKKAVAVNFPLAKKSSLPKGYAFVQFNDESSAKAAHEEMQGKKLKNGVLLIKYAFKRPDLDTKPTATKGEKRKKEKVEEEPVEKKPKKQKKKKVKKTKKNIKAESDEESDD</sequence>
<dbReference type="OrthoDB" id="167718at2759"/>
<feature type="compositionally biased region" description="Basic and acidic residues" evidence="2">
    <location>
        <begin position="397"/>
        <end position="406"/>
    </location>
</feature>
<dbReference type="PANTHER" id="PTHR15241">
    <property type="entry name" value="TRANSFORMER-2-RELATED"/>
    <property type="match status" value="1"/>
</dbReference>
<organism evidence="4 5">
    <name type="scientific">Owenia fusiformis</name>
    <name type="common">Polychaete worm</name>
    <dbReference type="NCBI Taxonomy" id="6347"/>
    <lineage>
        <taxon>Eukaryota</taxon>
        <taxon>Metazoa</taxon>
        <taxon>Spiralia</taxon>
        <taxon>Lophotrochozoa</taxon>
        <taxon>Annelida</taxon>
        <taxon>Polychaeta</taxon>
        <taxon>Sedentaria</taxon>
        <taxon>Canalipalpata</taxon>
        <taxon>Sabellida</taxon>
        <taxon>Oweniida</taxon>
        <taxon>Oweniidae</taxon>
        <taxon>Owenia</taxon>
    </lineage>
</organism>
<reference evidence="4" key="1">
    <citation type="submission" date="2022-03" db="EMBL/GenBank/DDBJ databases">
        <authorList>
            <person name="Martin C."/>
        </authorList>
    </citation>
    <scope>NUCLEOTIDE SEQUENCE</scope>
</reference>
<feature type="compositionally biased region" description="Acidic residues" evidence="2">
    <location>
        <begin position="62"/>
        <end position="98"/>
    </location>
</feature>
<dbReference type="InterPro" id="IPR000504">
    <property type="entry name" value="RRM_dom"/>
</dbReference>
<dbReference type="PROSITE" id="PS50102">
    <property type="entry name" value="RRM"/>
    <property type="match status" value="1"/>
</dbReference>
<dbReference type="InterPro" id="IPR012677">
    <property type="entry name" value="Nucleotide-bd_a/b_plait_sf"/>
</dbReference>
<evidence type="ECO:0000259" key="3">
    <source>
        <dbReference type="PROSITE" id="PS50102"/>
    </source>
</evidence>
<feature type="region of interest" description="Disordered" evidence="2">
    <location>
        <begin position="1"/>
        <end position="193"/>
    </location>
</feature>
<evidence type="ECO:0000256" key="2">
    <source>
        <dbReference type="SAM" id="MobiDB-lite"/>
    </source>
</evidence>
<feature type="compositionally biased region" description="Basic and acidic residues" evidence="2">
    <location>
        <begin position="143"/>
        <end position="155"/>
    </location>
</feature>
<evidence type="ECO:0000313" key="4">
    <source>
        <dbReference type="EMBL" id="CAH1795442.1"/>
    </source>
</evidence>
<dbReference type="SMART" id="SM00360">
    <property type="entry name" value="RRM"/>
    <property type="match status" value="2"/>
</dbReference>
<proteinExistence type="predicted"/>